<feature type="transmembrane region" description="Helical" evidence="8">
    <location>
        <begin position="374"/>
        <end position="390"/>
    </location>
</feature>
<name>A0A1D2N8J2_ORCCI</name>
<evidence type="ECO:0000256" key="2">
    <source>
        <dbReference type="ARBA" id="ARBA00006772"/>
    </source>
</evidence>
<dbReference type="EMBL" id="LJIJ01000146">
    <property type="protein sequence ID" value="ODN01572.1"/>
    <property type="molecule type" value="Genomic_DNA"/>
</dbReference>
<evidence type="ECO:0000313" key="9">
    <source>
        <dbReference type="EMBL" id="ODN01572.1"/>
    </source>
</evidence>
<feature type="transmembrane region" description="Helical" evidence="8">
    <location>
        <begin position="448"/>
        <end position="467"/>
    </location>
</feature>
<feature type="transmembrane region" description="Helical" evidence="8">
    <location>
        <begin position="575"/>
        <end position="594"/>
    </location>
</feature>
<keyword evidence="5 8" id="KW-1133">Transmembrane helix</keyword>
<dbReference type="GO" id="GO:0015137">
    <property type="term" value="F:citrate transmembrane transporter activity"/>
    <property type="evidence" value="ECO:0007669"/>
    <property type="project" value="TreeGrafter"/>
</dbReference>
<feature type="transmembrane region" description="Helical" evidence="8">
    <location>
        <begin position="494"/>
        <end position="523"/>
    </location>
</feature>
<evidence type="ECO:0000256" key="5">
    <source>
        <dbReference type="ARBA" id="ARBA00022989"/>
    </source>
</evidence>
<dbReference type="InterPro" id="IPR001898">
    <property type="entry name" value="SLC13A/DASS"/>
</dbReference>
<sequence length="620" mass="69200">MQDDYKIPKGRVARIWWRLGLNWRLITGIALPIILLPLVFLKDDDIVELDHGELKKSTKFRAAYAILIVALYWMLEIMPLAVTSLLPLVLFPFLGVLDTSEVAPSYFKETNVMFFGGLVLALAVEYCNLHRRIALKVMTVVGSSPIRLLFGVMFTAMFLSMWMSNTACTAMMLPILIAVLDQLAGSHEKSDKPDGSVKRYSISHSPTENQLSTVTVDSDDRNINRTESTEKLIKEAQRWENVRKMYMFGVAYACNIGGTATITGTGPNLVFQDVIKSVNVGQNGKYLDMTFANWMALNVPATLINVFMAFSYLVLKFSGINWRTLPLIRSCFKAPKQTKEEMENEADEKKKQKSVTRLLQDEYDKLGKMNFHEFGVLIIFVFVVLLWVFRDPKFMKGWNNVLEDADIGDATAAVLGIILMFLVPKDLTFITGTPRKNQKYEALLDWKFVQHHLSWGVVLLLGGGFAISDGAEKSGLSAWIGEQLTGLDELPNPVILLIVMVLTAAITEVCSNVATANVLLPILITLSRTLNLHPLYLTVPATISCSFAFMLPVATPPNALVFAAGNLRIADMLKTGLFLNIACVLVFFLVQISYGELFFGYSKYEYGGNATTTRLIRGVM</sequence>
<feature type="transmembrane region" description="Helical" evidence="8">
    <location>
        <begin position="535"/>
        <end position="555"/>
    </location>
</feature>
<gene>
    <name evidence="9" type="ORF">Ocin01_05088</name>
</gene>
<feature type="transmembrane region" description="Helical" evidence="8">
    <location>
        <begin position="148"/>
        <end position="180"/>
    </location>
</feature>
<evidence type="ECO:0000256" key="4">
    <source>
        <dbReference type="ARBA" id="ARBA00022692"/>
    </source>
</evidence>
<dbReference type="GO" id="GO:0015141">
    <property type="term" value="F:succinate transmembrane transporter activity"/>
    <property type="evidence" value="ECO:0007669"/>
    <property type="project" value="TreeGrafter"/>
</dbReference>
<comment type="subcellular location">
    <subcellularLocation>
        <location evidence="1">Membrane</location>
        <topology evidence="1">Multi-pass membrane protein</topology>
    </subcellularLocation>
</comment>
<dbReference type="Proteomes" id="UP000094527">
    <property type="component" value="Unassembled WGS sequence"/>
</dbReference>
<dbReference type="PROSITE" id="PS01271">
    <property type="entry name" value="NA_SULFATE"/>
    <property type="match status" value="1"/>
</dbReference>
<feature type="transmembrane region" description="Helical" evidence="8">
    <location>
        <begin position="410"/>
        <end position="427"/>
    </location>
</feature>
<dbReference type="OrthoDB" id="6493944at2759"/>
<protein>
    <submittedName>
        <fullName evidence="9">Solute carrier family 13 member 2</fullName>
    </submittedName>
</protein>
<feature type="transmembrane region" description="Helical" evidence="8">
    <location>
        <begin position="294"/>
        <end position="315"/>
    </location>
</feature>
<feature type="transmembrane region" description="Helical" evidence="8">
    <location>
        <begin position="110"/>
        <end position="127"/>
    </location>
</feature>
<feature type="compositionally biased region" description="Polar residues" evidence="7">
    <location>
        <begin position="202"/>
        <end position="216"/>
    </location>
</feature>
<evidence type="ECO:0000256" key="7">
    <source>
        <dbReference type="SAM" id="MobiDB-lite"/>
    </source>
</evidence>
<feature type="region of interest" description="Disordered" evidence="7">
    <location>
        <begin position="187"/>
        <end position="220"/>
    </location>
</feature>
<keyword evidence="4 8" id="KW-0812">Transmembrane</keyword>
<evidence type="ECO:0000256" key="8">
    <source>
        <dbReference type="SAM" id="Phobius"/>
    </source>
</evidence>
<evidence type="ECO:0000256" key="6">
    <source>
        <dbReference type="ARBA" id="ARBA00023136"/>
    </source>
</evidence>
<dbReference type="InterPro" id="IPR031312">
    <property type="entry name" value="Na/sul_symport_CS"/>
</dbReference>
<comment type="caution">
    <text evidence="9">The sequence shown here is derived from an EMBL/GenBank/DDBJ whole genome shotgun (WGS) entry which is preliminary data.</text>
</comment>
<dbReference type="GO" id="GO:0005886">
    <property type="term" value="C:plasma membrane"/>
    <property type="evidence" value="ECO:0007669"/>
    <property type="project" value="TreeGrafter"/>
</dbReference>
<dbReference type="OMA" id="LMGIWWM"/>
<dbReference type="Pfam" id="PF00939">
    <property type="entry name" value="Na_sulph_symp"/>
    <property type="match status" value="1"/>
</dbReference>
<evidence type="ECO:0000256" key="1">
    <source>
        <dbReference type="ARBA" id="ARBA00004141"/>
    </source>
</evidence>
<organism evidence="9 10">
    <name type="scientific">Orchesella cincta</name>
    <name type="common">Springtail</name>
    <name type="synonym">Podura cincta</name>
    <dbReference type="NCBI Taxonomy" id="48709"/>
    <lineage>
        <taxon>Eukaryota</taxon>
        <taxon>Metazoa</taxon>
        <taxon>Ecdysozoa</taxon>
        <taxon>Arthropoda</taxon>
        <taxon>Hexapoda</taxon>
        <taxon>Collembola</taxon>
        <taxon>Entomobryomorpha</taxon>
        <taxon>Entomobryoidea</taxon>
        <taxon>Orchesellidae</taxon>
        <taxon>Orchesellinae</taxon>
        <taxon>Orchesella</taxon>
    </lineage>
</organism>
<dbReference type="PANTHER" id="PTHR10283:SF82">
    <property type="entry name" value="SOLUTE CARRIER FAMILY 13 MEMBER 2"/>
    <property type="match status" value="1"/>
</dbReference>
<evidence type="ECO:0000313" key="10">
    <source>
        <dbReference type="Proteomes" id="UP000094527"/>
    </source>
</evidence>
<keyword evidence="6 8" id="KW-0472">Membrane</keyword>
<keyword evidence="10" id="KW-1185">Reference proteome</keyword>
<dbReference type="STRING" id="48709.A0A1D2N8J2"/>
<keyword evidence="3" id="KW-0813">Transport</keyword>
<evidence type="ECO:0000256" key="3">
    <source>
        <dbReference type="ARBA" id="ARBA00022448"/>
    </source>
</evidence>
<feature type="transmembrane region" description="Helical" evidence="8">
    <location>
        <begin position="21"/>
        <end position="41"/>
    </location>
</feature>
<accession>A0A1D2N8J2</accession>
<dbReference type="PANTHER" id="PTHR10283">
    <property type="entry name" value="SOLUTE CARRIER FAMILY 13 MEMBER"/>
    <property type="match status" value="1"/>
</dbReference>
<dbReference type="AlphaFoldDB" id="A0A1D2N8J2"/>
<comment type="similarity">
    <text evidence="2">Belongs to the SLC13A/DASS transporter (TC 2.A.47) family. NADC subfamily.</text>
</comment>
<proteinExistence type="inferred from homology"/>
<feature type="transmembrane region" description="Helical" evidence="8">
    <location>
        <begin position="62"/>
        <end position="90"/>
    </location>
</feature>
<reference evidence="9 10" key="1">
    <citation type="journal article" date="2016" name="Genome Biol. Evol.">
        <title>Gene Family Evolution Reflects Adaptation to Soil Environmental Stressors in the Genome of the Collembolan Orchesella cincta.</title>
        <authorList>
            <person name="Faddeeva-Vakhrusheva A."/>
            <person name="Derks M.F."/>
            <person name="Anvar S.Y."/>
            <person name="Agamennone V."/>
            <person name="Suring W."/>
            <person name="Smit S."/>
            <person name="van Straalen N.M."/>
            <person name="Roelofs D."/>
        </authorList>
    </citation>
    <scope>NUCLEOTIDE SEQUENCE [LARGE SCALE GENOMIC DNA]</scope>
    <source>
        <tissue evidence="9">Mixed pool</tissue>
    </source>
</reference>
<feature type="compositionally biased region" description="Basic and acidic residues" evidence="7">
    <location>
        <begin position="187"/>
        <end position="197"/>
    </location>
</feature>